<sequence>MNMRPHFAALRKEARRLPPQGNARNVVIDRITHLEGWLEELGRLDVEEARTIRRHTSRLDHYGGCNNQPEAKGCADDQ</sequence>
<accession>A0A2N9AJQ6</accession>
<organism evidence="1 2">
    <name type="scientific">Methylorubrum extorquens</name>
    <name type="common">Methylobacterium dichloromethanicum</name>
    <name type="synonym">Methylobacterium extorquens</name>
    <dbReference type="NCBI Taxonomy" id="408"/>
    <lineage>
        <taxon>Bacteria</taxon>
        <taxon>Pseudomonadati</taxon>
        <taxon>Pseudomonadota</taxon>
        <taxon>Alphaproteobacteria</taxon>
        <taxon>Hyphomicrobiales</taxon>
        <taxon>Methylobacteriaceae</taxon>
        <taxon>Methylorubrum</taxon>
    </lineage>
</organism>
<dbReference type="AlphaFoldDB" id="A0A2N9AJQ6"/>
<proteinExistence type="predicted"/>
<dbReference type="Proteomes" id="UP000233769">
    <property type="component" value="Chromosome tk0001"/>
</dbReference>
<reference evidence="2" key="1">
    <citation type="submission" date="2017-10" db="EMBL/GenBank/DDBJ databases">
        <authorList>
            <person name="Regsiter A."/>
            <person name="William W."/>
        </authorList>
    </citation>
    <scope>NUCLEOTIDE SEQUENCE [LARGE SCALE GENOMIC DNA]</scope>
</reference>
<name>A0A2N9AJQ6_METEX</name>
<evidence type="ECO:0000313" key="1">
    <source>
        <dbReference type="EMBL" id="SOR27586.1"/>
    </source>
</evidence>
<gene>
    <name evidence="1" type="ORF">TK0001_0984</name>
</gene>
<dbReference type="EMBL" id="LT962688">
    <property type="protein sequence ID" value="SOR27586.1"/>
    <property type="molecule type" value="Genomic_DNA"/>
</dbReference>
<protein>
    <submittedName>
        <fullName evidence="1">Uncharacterized protein</fullName>
    </submittedName>
</protein>
<evidence type="ECO:0000313" key="2">
    <source>
        <dbReference type="Proteomes" id="UP000233769"/>
    </source>
</evidence>